<sequence length="402" mass="44174">MLPMDLSQSKIYLEDTRVYLLIHVQRLPLCPVSAGATTTTSTTVSGATGKTTVRTPSTQLGGSSSQYGGSGDVVVPPTFDRVPGESEVVWRPTDAAPEWASAQSEVFTPRGLASPFSTSVGMPPVGVPVATSRSSEKDGVSGFEFRYSIYIYKGCKAHPMVAAVAAMHAGRIEEKFLSDEETLHRLFFNFNPSSWRGEEESPRRDSSPWSTIGEVTRKRAVRRTTRMCDEFQRNALVRVLCCLRRSSTSRNTLATPNSRGSTSQDCTPRGCTKRKNIIPALSFDYYMLHQPRDRPLRPLPLKAMGTFKATLPVGSGCDAKGRPLLQTSRAHYRALDPSGTLKEELPIPRTRNNNFMSHISNGQGDTSRVSNASSHTSTGLILHISTVSRLCFPLLGRRCCRR</sequence>
<organism evidence="2">
    <name type="scientific">Trypanosoma vivax (strain Y486)</name>
    <dbReference type="NCBI Taxonomy" id="1055687"/>
    <lineage>
        <taxon>Eukaryota</taxon>
        <taxon>Discoba</taxon>
        <taxon>Euglenozoa</taxon>
        <taxon>Kinetoplastea</taxon>
        <taxon>Metakinetoplastina</taxon>
        <taxon>Trypanosomatida</taxon>
        <taxon>Trypanosomatidae</taxon>
        <taxon>Trypanosoma</taxon>
        <taxon>Duttonella</taxon>
    </lineage>
</organism>
<evidence type="ECO:0000256" key="1">
    <source>
        <dbReference type="SAM" id="MobiDB-lite"/>
    </source>
</evidence>
<proteinExistence type="predicted"/>
<evidence type="ECO:0000313" key="2">
    <source>
        <dbReference type="EMBL" id="CCC46702.1"/>
    </source>
</evidence>
<name>G0TRX9_TRYVY</name>
<dbReference type="EMBL" id="HE573018">
    <property type="protein sequence ID" value="CCC46702.1"/>
    <property type="molecule type" value="Genomic_DNA"/>
</dbReference>
<reference evidence="2" key="1">
    <citation type="journal article" date="2012" name="Proc. Natl. Acad. Sci. U.S.A.">
        <title>Antigenic diversity is generated by distinct evolutionary mechanisms in African trypanosome species.</title>
        <authorList>
            <person name="Jackson A.P."/>
            <person name="Berry A."/>
            <person name="Aslett M."/>
            <person name="Allison H.C."/>
            <person name="Burton P."/>
            <person name="Vavrova-Anderson J."/>
            <person name="Brown R."/>
            <person name="Browne H."/>
            <person name="Corton N."/>
            <person name="Hauser H."/>
            <person name="Gamble J."/>
            <person name="Gilderthorp R."/>
            <person name="Marcello L."/>
            <person name="McQuillan J."/>
            <person name="Otto T.D."/>
            <person name="Quail M.A."/>
            <person name="Sanders M.J."/>
            <person name="van Tonder A."/>
            <person name="Ginger M.L."/>
            <person name="Field M.C."/>
            <person name="Barry J.D."/>
            <person name="Hertz-Fowler C."/>
            <person name="Berriman M."/>
        </authorList>
    </citation>
    <scope>NUCLEOTIDE SEQUENCE</scope>
    <source>
        <strain evidence="2">Y486</strain>
    </source>
</reference>
<feature type="region of interest" description="Disordered" evidence="1">
    <location>
        <begin position="36"/>
        <end position="68"/>
    </location>
</feature>
<protein>
    <submittedName>
        <fullName evidence="2">Putative dual specificity protein phosphatase</fullName>
    </submittedName>
</protein>
<gene>
    <name evidence="2" type="ORF">TVY486_0201140</name>
</gene>
<accession>G0TRX9</accession>
<dbReference type="AlphaFoldDB" id="G0TRX9"/>
<dbReference type="VEuPathDB" id="TriTrypDB:TvY486_0201140"/>
<feature type="compositionally biased region" description="Low complexity" evidence="1">
    <location>
        <begin position="36"/>
        <end position="67"/>
    </location>
</feature>